<reference evidence="1" key="1">
    <citation type="journal article" date="2020" name="Stud. Mycol.">
        <title>101 Dothideomycetes genomes: a test case for predicting lifestyles and emergence of pathogens.</title>
        <authorList>
            <person name="Haridas S."/>
            <person name="Albert R."/>
            <person name="Binder M."/>
            <person name="Bloem J."/>
            <person name="Labutti K."/>
            <person name="Salamov A."/>
            <person name="Andreopoulos B."/>
            <person name="Baker S."/>
            <person name="Barry K."/>
            <person name="Bills G."/>
            <person name="Bluhm B."/>
            <person name="Cannon C."/>
            <person name="Castanera R."/>
            <person name="Culley D."/>
            <person name="Daum C."/>
            <person name="Ezra D."/>
            <person name="Gonzalez J."/>
            <person name="Henrissat B."/>
            <person name="Kuo A."/>
            <person name="Liang C."/>
            <person name="Lipzen A."/>
            <person name="Lutzoni F."/>
            <person name="Magnuson J."/>
            <person name="Mondo S."/>
            <person name="Nolan M."/>
            <person name="Ohm R."/>
            <person name="Pangilinan J."/>
            <person name="Park H.-J."/>
            <person name="Ramirez L."/>
            <person name="Alfaro M."/>
            <person name="Sun H."/>
            <person name="Tritt A."/>
            <person name="Yoshinaga Y."/>
            <person name="Zwiers L.-H."/>
            <person name="Turgeon B."/>
            <person name="Goodwin S."/>
            <person name="Spatafora J."/>
            <person name="Crous P."/>
            <person name="Grigoriev I."/>
        </authorList>
    </citation>
    <scope>NUCLEOTIDE SEQUENCE</scope>
    <source>
        <strain evidence="1">CBS 207.26</strain>
    </source>
</reference>
<protein>
    <submittedName>
        <fullName evidence="1">Uncharacterized protein</fullName>
    </submittedName>
</protein>
<dbReference type="AlphaFoldDB" id="A0A6A6DVL9"/>
<evidence type="ECO:0000313" key="2">
    <source>
        <dbReference type="Proteomes" id="UP000800200"/>
    </source>
</evidence>
<organism evidence="1 2">
    <name type="scientific">Zopfia rhizophila CBS 207.26</name>
    <dbReference type="NCBI Taxonomy" id="1314779"/>
    <lineage>
        <taxon>Eukaryota</taxon>
        <taxon>Fungi</taxon>
        <taxon>Dikarya</taxon>
        <taxon>Ascomycota</taxon>
        <taxon>Pezizomycotina</taxon>
        <taxon>Dothideomycetes</taxon>
        <taxon>Dothideomycetes incertae sedis</taxon>
        <taxon>Zopfiaceae</taxon>
        <taxon>Zopfia</taxon>
    </lineage>
</organism>
<dbReference type="Proteomes" id="UP000800200">
    <property type="component" value="Unassembled WGS sequence"/>
</dbReference>
<sequence>MARRFVPKRLPITAAFAGRRTALARFNSTSSASGSAARVMQMAAQADKPSPFEASVPVMWLLSGAAIFTAWNRIDEKQEDHVEKLLIV</sequence>
<proteinExistence type="predicted"/>
<name>A0A6A6DVL9_9PEZI</name>
<dbReference type="EMBL" id="ML994650">
    <property type="protein sequence ID" value="KAF2182030.1"/>
    <property type="molecule type" value="Genomic_DNA"/>
</dbReference>
<gene>
    <name evidence="1" type="ORF">K469DRAFT_713110</name>
</gene>
<accession>A0A6A6DVL9</accession>
<keyword evidence="2" id="KW-1185">Reference proteome</keyword>
<dbReference type="OrthoDB" id="3932250at2759"/>
<evidence type="ECO:0000313" key="1">
    <source>
        <dbReference type="EMBL" id="KAF2182030.1"/>
    </source>
</evidence>